<accession>A0ACD3R9C2</accession>
<sequence>MTTSPPKMQAVAAPLQQFISKVKDNANAFIFSVLVFSYQALETEFPCSCKPQPGYCCAYMILPCLIITILMLSTDLPFQRAWNYTSSKGSCHFGCVLFRRAVKALCVGLLWVASVLIDGEWFVCCYNQNNKQVADLQCKSKTDITPGDTPVVTIAEMKMNSRLIGMSVLFGITFIGAILLSTWPICADSCCLACCKRDIEVHELILEAGEDIVSKTMKEEQQSKLSANVKKYIDQGKWVNCLDVVEEFIDTIGRDETKVQHKDSVEQSEDSV</sequence>
<reference evidence="1" key="1">
    <citation type="submission" date="2018-11" db="EMBL/GenBank/DDBJ databases">
        <title>The sequence and de novo assembly of Larimichthys crocea genome using PacBio and Hi-C technologies.</title>
        <authorList>
            <person name="Xu P."/>
            <person name="Chen B."/>
            <person name="Zhou Z."/>
            <person name="Ke Q."/>
            <person name="Wu Y."/>
            <person name="Bai H."/>
            <person name="Pu F."/>
        </authorList>
    </citation>
    <scope>NUCLEOTIDE SEQUENCE</scope>
    <source>
        <tissue evidence="1">Muscle</tissue>
    </source>
</reference>
<keyword evidence="2" id="KW-1185">Reference proteome</keyword>
<organism evidence="1 2">
    <name type="scientific">Larimichthys crocea</name>
    <name type="common">Large yellow croaker</name>
    <name type="synonym">Pseudosciaena crocea</name>
    <dbReference type="NCBI Taxonomy" id="215358"/>
    <lineage>
        <taxon>Eukaryota</taxon>
        <taxon>Metazoa</taxon>
        <taxon>Chordata</taxon>
        <taxon>Craniata</taxon>
        <taxon>Vertebrata</taxon>
        <taxon>Euteleostomi</taxon>
        <taxon>Actinopterygii</taxon>
        <taxon>Neopterygii</taxon>
        <taxon>Teleostei</taxon>
        <taxon>Neoteleostei</taxon>
        <taxon>Acanthomorphata</taxon>
        <taxon>Eupercaria</taxon>
        <taxon>Sciaenidae</taxon>
        <taxon>Larimichthys</taxon>
    </lineage>
</organism>
<protein>
    <submittedName>
        <fullName evidence="1">Uncharacterized protein</fullName>
    </submittedName>
</protein>
<evidence type="ECO:0000313" key="2">
    <source>
        <dbReference type="Proteomes" id="UP000793456"/>
    </source>
</evidence>
<proteinExistence type="predicted"/>
<dbReference type="EMBL" id="CM011681">
    <property type="protein sequence ID" value="TMS16177.1"/>
    <property type="molecule type" value="Genomic_DNA"/>
</dbReference>
<evidence type="ECO:0000313" key="1">
    <source>
        <dbReference type="EMBL" id="TMS16177.1"/>
    </source>
</evidence>
<comment type="caution">
    <text evidence="1">The sequence shown here is derived from an EMBL/GenBank/DDBJ whole genome shotgun (WGS) entry which is preliminary data.</text>
</comment>
<gene>
    <name evidence="1" type="ORF">E3U43_013470</name>
</gene>
<dbReference type="Proteomes" id="UP000793456">
    <property type="component" value="Chromosome VIII"/>
</dbReference>
<name>A0ACD3R9C2_LARCR</name>